<dbReference type="EMBL" id="CP045096">
    <property type="protein sequence ID" value="QFR01688.1"/>
    <property type="molecule type" value="Genomic_DNA"/>
</dbReference>
<dbReference type="InterPro" id="IPR002347">
    <property type="entry name" value="SDR_fam"/>
</dbReference>
<dbReference type="AlphaFoldDB" id="A0A5P8KGD0"/>
<feature type="region of interest" description="Disordered" evidence="5">
    <location>
        <begin position="191"/>
        <end position="215"/>
    </location>
</feature>
<dbReference type="InterPro" id="IPR020904">
    <property type="entry name" value="Sc_DH/Rdtase_CS"/>
</dbReference>
<feature type="domain" description="Ketoreductase" evidence="6">
    <location>
        <begin position="10"/>
        <end position="187"/>
    </location>
</feature>
<evidence type="ECO:0000313" key="8">
    <source>
        <dbReference type="Proteomes" id="UP000327294"/>
    </source>
</evidence>
<evidence type="ECO:0000256" key="3">
    <source>
        <dbReference type="ARBA" id="ARBA00023002"/>
    </source>
</evidence>
<keyword evidence="2" id="KW-0521">NADP</keyword>
<dbReference type="PANTHER" id="PTHR43391:SF14">
    <property type="entry name" value="DEHYDROGENASE_REDUCTASE SDR FAMILY PROTEIN 7-LIKE"/>
    <property type="match status" value="1"/>
</dbReference>
<evidence type="ECO:0000256" key="2">
    <source>
        <dbReference type="ARBA" id="ARBA00022857"/>
    </source>
</evidence>
<keyword evidence="3" id="KW-0560">Oxidoreductase</keyword>
<keyword evidence="8" id="KW-1185">Reference proteome</keyword>
<dbReference type="Pfam" id="PF00106">
    <property type="entry name" value="adh_short"/>
    <property type="match status" value="1"/>
</dbReference>
<dbReference type="CDD" id="cd05233">
    <property type="entry name" value="SDR_c"/>
    <property type="match status" value="1"/>
</dbReference>
<dbReference type="InterPro" id="IPR036291">
    <property type="entry name" value="NAD(P)-bd_dom_sf"/>
</dbReference>
<dbReference type="KEGG" id="sphv:F9278_42065"/>
<comment type="similarity">
    <text evidence="1 4">Belongs to the short-chain dehydrogenases/reductases (SDR) family.</text>
</comment>
<proteinExistence type="inferred from homology"/>
<dbReference type="SUPFAM" id="SSF51735">
    <property type="entry name" value="NAD(P)-binding Rossmann-fold domains"/>
    <property type="match status" value="1"/>
</dbReference>
<reference evidence="7 8" key="1">
    <citation type="submission" date="2019-10" db="EMBL/GenBank/DDBJ databases">
        <title>Streptomyces sp. strain GY16 isolated from leaves of Broussonetia papyrifera.</title>
        <authorList>
            <person name="Mo P."/>
        </authorList>
    </citation>
    <scope>NUCLEOTIDE SEQUENCE [LARGE SCALE GENOMIC DNA]</scope>
    <source>
        <strain evidence="7 8">GY16</strain>
    </source>
</reference>
<dbReference type="GO" id="GO:0016491">
    <property type="term" value="F:oxidoreductase activity"/>
    <property type="evidence" value="ECO:0007669"/>
    <property type="project" value="UniProtKB-KW"/>
</dbReference>
<dbReference type="Proteomes" id="UP000327294">
    <property type="component" value="Chromosome"/>
</dbReference>
<organism evidence="7 8">
    <name type="scientific">Streptomyces phaeolivaceus</name>
    <dbReference type="NCBI Taxonomy" id="2653200"/>
    <lineage>
        <taxon>Bacteria</taxon>
        <taxon>Bacillati</taxon>
        <taxon>Actinomycetota</taxon>
        <taxon>Actinomycetes</taxon>
        <taxon>Kitasatosporales</taxon>
        <taxon>Streptomycetaceae</taxon>
        <taxon>Streptomyces</taxon>
    </lineage>
</organism>
<dbReference type="PROSITE" id="PS00061">
    <property type="entry name" value="ADH_SHORT"/>
    <property type="match status" value="1"/>
</dbReference>
<evidence type="ECO:0000256" key="1">
    <source>
        <dbReference type="ARBA" id="ARBA00006484"/>
    </source>
</evidence>
<evidence type="ECO:0000256" key="5">
    <source>
        <dbReference type="SAM" id="MobiDB-lite"/>
    </source>
</evidence>
<dbReference type="PRINTS" id="PR00080">
    <property type="entry name" value="SDRFAMILY"/>
</dbReference>
<evidence type="ECO:0000256" key="4">
    <source>
        <dbReference type="RuleBase" id="RU000363"/>
    </source>
</evidence>
<dbReference type="PANTHER" id="PTHR43391">
    <property type="entry name" value="RETINOL DEHYDROGENASE-RELATED"/>
    <property type="match status" value="1"/>
</dbReference>
<dbReference type="SMART" id="SM00822">
    <property type="entry name" value="PKS_KR"/>
    <property type="match status" value="1"/>
</dbReference>
<evidence type="ECO:0000259" key="6">
    <source>
        <dbReference type="SMART" id="SM00822"/>
    </source>
</evidence>
<protein>
    <submittedName>
        <fullName evidence="7">SDR family NAD(P)-dependent oxidoreductase</fullName>
    </submittedName>
</protein>
<gene>
    <name evidence="7" type="ORF">F9278_42065</name>
</gene>
<dbReference type="PRINTS" id="PR00081">
    <property type="entry name" value="GDHRDH"/>
</dbReference>
<dbReference type="InterPro" id="IPR057326">
    <property type="entry name" value="KR_dom"/>
</dbReference>
<dbReference type="FunFam" id="3.40.50.720:FF:000084">
    <property type="entry name" value="Short-chain dehydrogenase reductase"/>
    <property type="match status" value="1"/>
</dbReference>
<name>A0A5P8KGD0_9ACTN</name>
<accession>A0A5P8KGD0</accession>
<sequence length="269" mass="28386">MTGIDDFRDRVAVVTGGASGIGKALAARLVAEGASVVIADNDEDLATKTAEEIGATPYRVDVSDAAAVQELADWTVERFGRVDFVANNAGVGPLAPFDELTLEDFRWVLDINVHGVLHGMKAFLPSLKANPAGGHILNTSSMAGLMATHGMSAYSASKYAIVALTEAVRAELEGEGSSVGLSVVTPAQVKSNIGDNSRKRPGLKERVSHGSNDDHLPEVRWMEADVAAGIILDGVRRGDLYIVTHPELLAPIAGRFDEIVKAFEAAATR</sequence>
<dbReference type="Gene3D" id="3.40.50.720">
    <property type="entry name" value="NAD(P)-binding Rossmann-like Domain"/>
    <property type="match status" value="1"/>
</dbReference>
<evidence type="ECO:0000313" key="7">
    <source>
        <dbReference type="EMBL" id="QFR01688.1"/>
    </source>
</evidence>
<feature type="compositionally biased region" description="Basic and acidic residues" evidence="5">
    <location>
        <begin position="196"/>
        <end position="215"/>
    </location>
</feature>
<dbReference type="RefSeq" id="WP_152173015.1">
    <property type="nucleotide sequence ID" value="NZ_CP045096.1"/>
</dbReference>